<dbReference type="InterPro" id="IPR003892">
    <property type="entry name" value="CUE"/>
</dbReference>
<dbReference type="EMBL" id="JANBPU010000141">
    <property type="protein sequence ID" value="KAJ1915558.1"/>
    <property type="molecule type" value="Genomic_DNA"/>
</dbReference>
<dbReference type="SMART" id="SM00546">
    <property type="entry name" value="CUE"/>
    <property type="match status" value="1"/>
</dbReference>
<dbReference type="Pfam" id="PF02845">
    <property type="entry name" value="CUE"/>
    <property type="match status" value="1"/>
</dbReference>
<evidence type="ECO:0000313" key="4">
    <source>
        <dbReference type="Proteomes" id="UP001150538"/>
    </source>
</evidence>
<protein>
    <recommendedName>
        <fullName evidence="2">CUE domain-containing protein</fullName>
    </recommendedName>
</protein>
<dbReference type="InterPro" id="IPR009060">
    <property type="entry name" value="UBA-like_sf"/>
</dbReference>
<feature type="region of interest" description="Disordered" evidence="1">
    <location>
        <begin position="163"/>
        <end position="238"/>
    </location>
</feature>
<dbReference type="SUPFAM" id="SSF46934">
    <property type="entry name" value="UBA-like"/>
    <property type="match status" value="1"/>
</dbReference>
<dbReference type="AlphaFoldDB" id="A0A9W7ZY25"/>
<feature type="domain" description="CUE" evidence="2">
    <location>
        <begin position="15"/>
        <end position="58"/>
    </location>
</feature>
<feature type="region of interest" description="Disordered" evidence="1">
    <location>
        <begin position="55"/>
        <end position="90"/>
    </location>
</feature>
<comment type="caution">
    <text evidence="3">The sequence shown here is derived from an EMBL/GenBank/DDBJ whole genome shotgun (WGS) entry which is preliminary data.</text>
</comment>
<dbReference type="Proteomes" id="UP001150538">
    <property type="component" value="Unassembled WGS sequence"/>
</dbReference>
<feature type="compositionally biased region" description="Basic residues" evidence="1">
    <location>
        <begin position="215"/>
        <end position="224"/>
    </location>
</feature>
<dbReference type="CDD" id="cd14279">
    <property type="entry name" value="CUE"/>
    <property type="match status" value="1"/>
</dbReference>
<evidence type="ECO:0000313" key="3">
    <source>
        <dbReference type="EMBL" id="KAJ1915558.1"/>
    </source>
</evidence>
<name>A0A9W7ZY25_9FUNG</name>
<organism evidence="3 4">
    <name type="scientific">Mycoemilia scoparia</name>
    <dbReference type="NCBI Taxonomy" id="417184"/>
    <lineage>
        <taxon>Eukaryota</taxon>
        <taxon>Fungi</taxon>
        <taxon>Fungi incertae sedis</taxon>
        <taxon>Zoopagomycota</taxon>
        <taxon>Kickxellomycotina</taxon>
        <taxon>Kickxellomycetes</taxon>
        <taxon>Kickxellales</taxon>
        <taxon>Kickxellaceae</taxon>
        <taxon>Mycoemilia</taxon>
    </lineage>
</organism>
<evidence type="ECO:0000256" key="1">
    <source>
        <dbReference type="SAM" id="MobiDB-lite"/>
    </source>
</evidence>
<reference evidence="3" key="1">
    <citation type="submission" date="2022-07" db="EMBL/GenBank/DDBJ databases">
        <title>Phylogenomic reconstructions and comparative analyses of Kickxellomycotina fungi.</title>
        <authorList>
            <person name="Reynolds N.K."/>
            <person name="Stajich J.E."/>
            <person name="Barry K."/>
            <person name="Grigoriev I.V."/>
            <person name="Crous P."/>
            <person name="Smith M.E."/>
        </authorList>
    </citation>
    <scope>NUCLEOTIDE SEQUENCE</scope>
    <source>
        <strain evidence="3">NBRC 100468</strain>
    </source>
</reference>
<accession>A0A9W7ZY25</accession>
<dbReference type="PROSITE" id="PS51140">
    <property type="entry name" value="CUE"/>
    <property type="match status" value="1"/>
</dbReference>
<gene>
    <name evidence="3" type="ORF">H4219_004258</name>
</gene>
<proteinExistence type="predicted"/>
<dbReference type="GO" id="GO:0043130">
    <property type="term" value="F:ubiquitin binding"/>
    <property type="evidence" value="ECO:0007669"/>
    <property type="project" value="InterPro"/>
</dbReference>
<sequence length="238" mass="27194">MTDKAIDNIAEACTQKDSHISQLHNIFPNIDKCTIQDIYESNGGQLEPTVIDLLKDSNDSSSDLEDNDNQSITSSRSGQTSASTATKDTFYSSRSRRTTISFDMDNINLDDDNKNDNNIDGEDIDKKLSDELKRDRQIQKDEELAQRLDRRERNKAKRSLAYYHKYHQSNEQKQELDNSWRERDGRKASSQSPSPSRLKKMFGLDGDSSSSSGGKNKRSKRKASRKEVREILKTLNSY</sequence>
<feature type="compositionally biased region" description="Polar residues" evidence="1">
    <location>
        <begin position="72"/>
        <end position="90"/>
    </location>
</feature>
<dbReference type="Gene3D" id="1.10.8.10">
    <property type="entry name" value="DNA helicase RuvA subunit, C-terminal domain"/>
    <property type="match status" value="1"/>
</dbReference>
<feature type="compositionally biased region" description="Basic and acidic residues" evidence="1">
    <location>
        <begin position="168"/>
        <end position="187"/>
    </location>
</feature>
<evidence type="ECO:0000259" key="2">
    <source>
        <dbReference type="PROSITE" id="PS51140"/>
    </source>
</evidence>
<keyword evidence="4" id="KW-1185">Reference proteome</keyword>